<sequence length="50" mass="5515">MAQPKDLTDEMYNTYISSFISKNKNPDGGNYPVGVSLSLSFKNVQKGDKS</sequence>
<protein>
    <submittedName>
        <fullName evidence="1">Uncharacterized protein</fullName>
    </submittedName>
</protein>
<evidence type="ECO:0000313" key="1">
    <source>
        <dbReference type="EMBL" id="AJP18260.1"/>
    </source>
</evidence>
<name>A0A0C5H159_VIBPH</name>
<accession>A0A0C5H159</accession>
<proteinExistence type="predicted"/>
<reference evidence="1" key="1">
    <citation type="journal article" date="2015" name="Antimicrob. Agents Chemother.">
        <title>Complete nucleotide sequence of a conjugative plasmid carrying bla(PER-1).</title>
        <authorList>
            <person name="Li R."/>
            <person name="Wong M.H."/>
            <person name="Zhou Y."/>
            <person name="Chan E.W."/>
            <person name="Chen S."/>
        </authorList>
    </citation>
    <scope>NUCLEOTIDE SEQUENCE</scope>
    <source>
        <strain evidence="1">V36</strain>
        <plasmid evidence="1">pVPH1</plasmid>
    </source>
</reference>
<dbReference type="EMBL" id="KP688397">
    <property type="protein sequence ID" value="AJP18260.1"/>
    <property type="molecule type" value="Genomic_DNA"/>
</dbReference>
<keyword evidence="1" id="KW-0614">Plasmid</keyword>
<organism evidence="1">
    <name type="scientific">Vibrio parahaemolyticus</name>
    <dbReference type="NCBI Taxonomy" id="670"/>
    <lineage>
        <taxon>Bacteria</taxon>
        <taxon>Pseudomonadati</taxon>
        <taxon>Pseudomonadota</taxon>
        <taxon>Gammaproteobacteria</taxon>
        <taxon>Vibrionales</taxon>
        <taxon>Vibrionaceae</taxon>
        <taxon>Vibrio</taxon>
    </lineage>
</organism>
<gene>
    <name evidence="1" type="ORF">pVPH1_0088</name>
</gene>
<dbReference type="AlphaFoldDB" id="A0A0C5H159"/>
<geneLocation type="plasmid" evidence="1">
    <name>pVPH1</name>
</geneLocation>